<accession>A0A3L8PRP4</accession>
<dbReference type="InterPro" id="IPR000515">
    <property type="entry name" value="MetI-like"/>
</dbReference>
<evidence type="ECO:0000313" key="10">
    <source>
        <dbReference type="Proteomes" id="UP000281474"/>
    </source>
</evidence>
<dbReference type="GO" id="GO:0055085">
    <property type="term" value="P:transmembrane transport"/>
    <property type="evidence" value="ECO:0007669"/>
    <property type="project" value="InterPro"/>
</dbReference>
<keyword evidence="2 7" id="KW-0813">Transport</keyword>
<dbReference type="InterPro" id="IPR035906">
    <property type="entry name" value="MetI-like_sf"/>
</dbReference>
<feature type="transmembrane region" description="Helical" evidence="7">
    <location>
        <begin position="21"/>
        <end position="49"/>
    </location>
</feature>
<evidence type="ECO:0000256" key="4">
    <source>
        <dbReference type="ARBA" id="ARBA00022692"/>
    </source>
</evidence>
<keyword evidence="5 7" id="KW-1133">Transmembrane helix</keyword>
<dbReference type="GO" id="GO:0005886">
    <property type="term" value="C:plasma membrane"/>
    <property type="evidence" value="ECO:0007669"/>
    <property type="project" value="UniProtKB-SubCell"/>
</dbReference>
<sequence length="565" mass="63050">MNNKRYRFNFLTRSPHNTYGRAFAFLKGLTTVGTLLLILPALSLIYLVITSTFSGEVDDSFNEIKATVLNHYILNSLLVMLGSVAVALVLAVPTAWWCSRYQFKGRKLLQVLLILPLAMPAYVSGYIYTELLDFAGPIQRWLRLTFEWQRPSDYWFFDVRSVSGACIMLALALYPYLFLLLTNAFSKQSPQMTAAAQMLGASRRRIFWTVQLPLVRPALVIGCSLIAMEALADFGTVQLFAVSTLTTAIYDAWLVYGSLLTAAKLSLMMLLLVLGILWIEKLSRRQQQYFTEKSATDVSDRAEPTTKQLCIIWGYALTVLGSALLLPVGYLFLFVLDYWHQNTQSQLWQHLLSSIGLAVIAASVASIIALVWNQEQRITLSKLSSIKLSLSSLGYVIPGTVLAIGLLIPLGSADLMLNRLLIQFDLPRVGLILSGSVFALIMAYVVRFSAIANGSVQSAYEQIPRHQDDAARMLGASRFKVFKDINLPQLRPAVFTAFLLVFIECIKELPASLLLRPFDFETLSTYVYQYASDEQLEHAALGALLIIAVSMLPLLLLHRQNKGVS</sequence>
<dbReference type="CDD" id="cd06261">
    <property type="entry name" value="TM_PBP2"/>
    <property type="match status" value="2"/>
</dbReference>
<dbReference type="AlphaFoldDB" id="A0A3L8PRP4"/>
<proteinExistence type="inferred from homology"/>
<protein>
    <submittedName>
        <fullName evidence="9">Iron ABC transporter permease</fullName>
    </submittedName>
</protein>
<feature type="transmembrane region" description="Helical" evidence="7">
    <location>
        <begin position="538"/>
        <end position="557"/>
    </location>
</feature>
<keyword evidence="4 7" id="KW-0812">Transmembrane</keyword>
<reference evidence="9 10" key="1">
    <citation type="submission" date="2018-09" db="EMBL/GenBank/DDBJ databases">
        <title>Phylogeny of the Shewanellaceae, and recommendation for two new genera, Pseudoshewanella and Parashewanella.</title>
        <authorList>
            <person name="Wang G."/>
        </authorList>
    </citation>
    <scope>NUCLEOTIDE SEQUENCE [LARGE SCALE GENOMIC DNA]</scope>
    <source>
        <strain evidence="9 10">C51</strain>
    </source>
</reference>
<evidence type="ECO:0000256" key="2">
    <source>
        <dbReference type="ARBA" id="ARBA00022448"/>
    </source>
</evidence>
<evidence type="ECO:0000256" key="5">
    <source>
        <dbReference type="ARBA" id="ARBA00022989"/>
    </source>
</evidence>
<feature type="transmembrane region" description="Helical" evidence="7">
    <location>
        <begin position="206"/>
        <end position="232"/>
    </location>
</feature>
<feature type="transmembrane region" description="Helical" evidence="7">
    <location>
        <begin position="431"/>
        <end position="450"/>
    </location>
</feature>
<dbReference type="Pfam" id="PF00528">
    <property type="entry name" value="BPD_transp_1"/>
    <property type="match status" value="2"/>
</dbReference>
<dbReference type="OrthoDB" id="9790211at2"/>
<dbReference type="PANTHER" id="PTHR30183:SF2">
    <property type="entry name" value="IRON UTILIZATION PROTEIN"/>
    <property type="match status" value="1"/>
</dbReference>
<feature type="domain" description="ABC transmembrane type-1" evidence="8">
    <location>
        <begin position="73"/>
        <end position="278"/>
    </location>
</feature>
<evidence type="ECO:0000256" key="6">
    <source>
        <dbReference type="ARBA" id="ARBA00023136"/>
    </source>
</evidence>
<feature type="transmembrane region" description="Helical" evidence="7">
    <location>
        <begin position="162"/>
        <end position="185"/>
    </location>
</feature>
<name>A0A3L8PRP4_9GAMM</name>
<dbReference type="PROSITE" id="PS50928">
    <property type="entry name" value="ABC_TM1"/>
    <property type="match status" value="2"/>
</dbReference>
<gene>
    <name evidence="9" type="ORF">D5018_19335</name>
</gene>
<dbReference type="RefSeq" id="WP_121840627.1">
    <property type="nucleotide sequence ID" value="NZ_ML014853.1"/>
</dbReference>
<feature type="transmembrane region" description="Helical" evidence="7">
    <location>
        <begin position="311"/>
        <end position="335"/>
    </location>
</feature>
<feature type="transmembrane region" description="Helical" evidence="7">
    <location>
        <begin position="69"/>
        <end position="96"/>
    </location>
</feature>
<feature type="domain" description="ABC transmembrane type-1" evidence="8">
    <location>
        <begin position="347"/>
        <end position="557"/>
    </location>
</feature>
<organism evidence="9 10">
    <name type="scientific">Parashewanella curva</name>
    <dbReference type="NCBI Taxonomy" id="2338552"/>
    <lineage>
        <taxon>Bacteria</taxon>
        <taxon>Pseudomonadati</taxon>
        <taxon>Pseudomonadota</taxon>
        <taxon>Gammaproteobacteria</taxon>
        <taxon>Alteromonadales</taxon>
        <taxon>Shewanellaceae</taxon>
        <taxon>Parashewanella</taxon>
    </lineage>
</organism>
<keyword evidence="6 7" id="KW-0472">Membrane</keyword>
<feature type="transmembrane region" description="Helical" evidence="7">
    <location>
        <begin position="252"/>
        <end position="279"/>
    </location>
</feature>
<dbReference type="SUPFAM" id="SSF161098">
    <property type="entry name" value="MetI-like"/>
    <property type="match status" value="2"/>
</dbReference>
<evidence type="ECO:0000256" key="7">
    <source>
        <dbReference type="RuleBase" id="RU363032"/>
    </source>
</evidence>
<evidence type="ECO:0000256" key="3">
    <source>
        <dbReference type="ARBA" id="ARBA00022475"/>
    </source>
</evidence>
<dbReference type="Proteomes" id="UP000281474">
    <property type="component" value="Unassembled WGS sequence"/>
</dbReference>
<feature type="transmembrane region" description="Helical" evidence="7">
    <location>
        <begin position="108"/>
        <end position="128"/>
    </location>
</feature>
<dbReference type="PANTHER" id="PTHR30183">
    <property type="entry name" value="MOLYBDENUM TRANSPORT SYSTEM PERMEASE PROTEIN MODB"/>
    <property type="match status" value="1"/>
</dbReference>
<keyword evidence="3" id="KW-1003">Cell membrane</keyword>
<comment type="subcellular location">
    <subcellularLocation>
        <location evidence="1 7">Cell membrane</location>
        <topology evidence="1 7">Multi-pass membrane protein</topology>
    </subcellularLocation>
</comment>
<dbReference type="Gene3D" id="1.10.3720.10">
    <property type="entry name" value="MetI-like"/>
    <property type="match status" value="2"/>
</dbReference>
<feature type="transmembrane region" description="Helical" evidence="7">
    <location>
        <begin position="493"/>
        <end position="518"/>
    </location>
</feature>
<comment type="caution">
    <text evidence="9">The sequence shown here is derived from an EMBL/GenBank/DDBJ whole genome shotgun (WGS) entry which is preliminary data.</text>
</comment>
<feature type="transmembrane region" description="Helical" evidence="7">
    <location>
        <begin position="347"/>
        <end position="372"/>
    </location>
</feature>
<evidence type="ECO:0000313" key="9">
    <source>
        <dbReference type="EMBL" id="RLV58046.1"/>
    </source>
</evidence>
<keyword evidence="10" id="KW-1185">Reference proteome</keyword>
<comment type="similarity">
    <text evidence="7">Belongs to the binding-protein-dependent transport system permease family.</text>
</comment>
<evidence type="ECO:0000259" key="8">
    <source>
        <dbReference type="PROSITE" id="PS50928"/>
    </source>
</evidence>
<evidence type="ECO:0000256" key="1">
    <source>
        <dbReference type="ARBA" id="ARBA00004651"/>
    </source>
</evidence>
<feature type="transmembrane region" description="Helical" evidence="7">
    <location>
        <begin position="393"/>
        <end position="411"/>
    </location>
</feature>
<dbReference type="EMBL" id="QZEI01000104">
    <property type="protein sequence ID" value="RLV58046.1"/>
    <property type="molecule type" value="Genomic_DNA"/>
</dbReference>